<dbReference type="InterPro" id="IPR001747">
    <property type="entry name" value="Vitellogenin_N"/>
</dbReference>
<comment type="caution">
    <text evidence="17">Lacks conserved residue(s) required for the propagation of feature annotation.</text>
</comment>
<dbReference type="Gene3D" id="1.25.10.20">
    <property type="entry name" value="Vitellinogen, superhelical"/>
    <property type="match status" value="1"/>
</dbReference>
<feature type="domain" description="Vitellogenin" evidence="18">
    <location>
        <begin position="22"/>
        <end position="627"/>
    </location>
</feature>
<evidence type="ECO:0000256" key="11">
    <source>
        <dbReference type="ARBA" id="ARBA00022729"/>
    </source>
</evidence>
<dbReference type="PANTHER" id="PTHR13769:SF1">
    <property type="entry name" value="APOLIPOPROTEIN B-100"/>
    <property type="match status" value="1"/>
</dbReference>
<evidence type="ECO:0000313" key="20">
    <source>
        <dbReference type="Proteomes" id="UP001235939"/>
    </source>
</evidence>
<accession>A0ABY6KV81</accession>
<evidence type="ECO:0000256" key="7">
    <source>
        <dbReference type="ARBA" id="ARBA00022548"/>
    </source>
</evidence>
<evidence type="ECO:0000256" key="15">
    <source>
        <dbReference type="ARBA" id="ARBA00023221"/>
    </source>
</evidence>
<dbReference type="Proteomes" id="UP001235939">
    <property type="component" value="Chromosome 09"/>
</dbReference>
<evidence type="ECO:0000256" key="3">
    <source>
        <dbReference type="ARBA" id="ARBA00004613"/>
    </source>
</evidence>
<evidence type="ECO:0000256" key="6">
    <source>
        <dbReference type="ARBA" id="ARBA00022525"/>
    </source>
</evidence>
<keyword evidence="20" id="KW-1185">Reference proteome</keyword>
<evidence type="ECO:0000313" key="19">
    <source>
        <dbReference type="EMBL" id="UYV72593.1"/>
    </source>
</evidence>
<keyword evidence="11" id="KW-0732">Signal</keyword>
<evidence type="ECO:0000256" key="13">
    <source>
        <dbReference type="ARBA" id="ARBA00023098"/>
    </source>
</evidence>
<keyword evidence="13" id="KW-0443">Lipid metabolism</keyword>
<name>A0ABY6KV81_9ARAC</name>
<proteinExistence type="predicted"/>
<dbReference type="Gene3D" id="2.30.230.10">
    <property type="entry name" value="Lipovitellin, beta-sheet shell regions, chain A"/>
    <property type="match status" value="1"/>
</dbReference>
<evidence type="ECO:0000256" key="14">
    <source>
        <dbReference type="ARBA" id="ARBA00023166"/>
    </source>
</evidence>
<dbReference type="InterPro" id="IPR015816">
    <property type="entry name" value="Vitellinogen_b-sht_N"/>
</dbReference>
<organism evidence="19 20">
    <name type="scientific">Cordylochernes scorpioides</name>
    <dbReference type="NCBI Taxonomy" id="51811"/>
    <lineage>
        <taxon>Eukaryota</taxon>
        <taxon>Metazoa</taxon>
        <taxon>Ecdysozoa</taxon>
        <taxon>Arthropoda</taxon>
        <taxon>Chelicerata</taxon>
        <taxon>Arachnida</taxon>
        <taxon>Pseudoscorpiones</taxon>
        <taxon>Cheliferoidea</taxon>
        <taxon>Chernetidae</taxon>
        <taxon>Cordylochernes</taxon>
    </lineage>
</organism>
<dbReference type="SUPFAM" id="SSF56968">
    <property type="entry name" value="Lipovitellin-phosvitin complex, beta-sheet shell regions"/>
    <property type="match status" value="1"/>
</dbReference>
<keyword evidence="12" id="KW-0445">Lipid transport</keyword>
<dbReference type="Pfam" id="PF01347">
    <property type="entry name" value="Vitellogenin_N"/>
    <property type="match status" value="1"/>
</dbReference>
<evidence type="ECO:0000256" key="4">
    <source>
        <dbReference type="ARBA" id="ARBA00022448"/>
    </source>
</evidence>
<evidence type="ECO:0000256" key="5">
    <source>
        <dbReference type="ARBA" id="ARBA00022490"/>
    </source>
</evidence>
<dbReference type="EMBL" id="CP092871">
    <property type="protein sequence ID" value="UYV72593.1"/>
    <property type="molecule type" value="Genomic_DNA"/>
</dbReference>
<keyword evidence="14" id="KW-1207">Sterol metabolism</keyword>
<sequence length="627" mass="70103">MSLSRPAVSNISLSRPDVDNALQPGNEYRYKVSSRATTEITGVSSDRGVVDVNCDVTVSNVRSCFYELQLRPSELTLTSAQVKRCTAKSMSGAPGSETPIVAETELTAAAAHPVLFSLSHGHLHSVLAHKDDHLPGLNLKRGIISLLSVPSNAPATDSEGHKHEDVQGVCYRYVTRNGDNIRTVKDVNSCSEPSRMDWQLSPFSLFWNMSFARVLINSSNECDYTLQGDSLKKAICHERHAAMVHSNQETALSAQTNVHYELNLQETKKAKKAAEKPLTDLRVTSIQYEYERTPDPQSNPPDFKNRAEKMLSDLVIGSKDEVQLQNVDQYHNFIELLRTASDVLPFVKSVISCSYLQGAECNDDLKETSKQLLQGALVQCNSIACMKAVTHLTVYEHISPSYLNLVLYSWTHLAVNKPEYLDEILAICKSRDYRLCWLSLGIAIHTYTDRHPEALTSGQMPASITNTVNHLSSFLGQDCNIEEASFPPDFTPLQKYDYMRGIIKAIGNIGEAAHVVKPEVIQQLGRCARNNELHPNVRVAAVESIERMHSSQDVYRTLMGMLQDRSLPVDVRQASYIGLAEHITHYDISNDIAKLLKDEHITQVKTYIVSHLRNLIDKEHPSEHEQQ</sequence>
<keyword evidence="6" id="KW-0964">Secreted</keyword>
<evidence type="ECO:0000256" key="8">
    <source>
        <dbReference type="ARBA" id="ARBA00022674"/>
    </source>
</evidence>
<dbReference type="PROSITE" id="PS51211">
    <property type="entry name" value="VITELLOGENIN"/>
    <property type="match status" value="1"/>
</dbReference>
<gene>
    <name evidence="19" type="ORF">LAZ67_9003890</name>
</gene>
<keyword evidence="7" id="KW-0153">Cholesterol metabolism</keyword>
<keyword evidence="16" id="KW-0850">VLDL</keyword>
<dbReference type="InterPro" id="IPR052418">
    <property type="entry name" value="Apolipoprotein_B"/>
</dbReference>
<dbReference type="InterPro" id="IPR011030">
    <property type="entry name" value="Lipovitellin_superhlx_dom"/>
</dbReference>
<dbReference type="PANTHER" id="PTHR13769">
    <property type="entry name" value="APOLIPOPROTEIN B"/>
    <property type="match status" value="1"/>
</dbReference>
<keyword evidence="10" id="KW-0427">LDL</keyword>
<keyword evidence="9" id="KW-0551">Lipid droplet</keyword>
<dbReference type="InterPro" id="IPR015819">
    <property type="entry name" value="Lipid_transp_b-sht_shell"/>
</dbReference>
<evidence type="ECO:0000256" key="12">
    <source>
        <dbReference type="ARBA" id="ARBA00023055"/>
    </source>
</evidence>
<evidence type="ECO:0000256" key="2">
    <source>
        <dbReference type="ARBA" id="ARBA00004502"/>
    </source>
</evidence>
<evidence type="ECO:0000256" key="16">
    <source>
        <dbReference type="ARBA" id="ARBA00023313"/>
    </source>
</evidence>
<keyword evidence="4" id="KW-0813">Transport</keyword>
<evidence type="ECO:0000256" key="10">
    <source>
        <dbReference type="ARBA" id="ARBA00022710"/>
    </source>
</evidence>
<evidence type="ECO:0000259" key="18">
    <source>
        <dbReference type="PROSITE" id="PS51211"/>
    </source>
</evidence>
<dbReference type="SMART" id="SM00638">
    <property type="entry name" value="LPD_N"/>
    <property type="match status" value="1"/>
</dbReference>
<protein>
    <submittedName>
        <fullName evidence="19">EXOC7</fullName>
    </submittedName>
</protein>
<evidence type="ECO:0000256" key="9">
    <source>
        <dbReference type="ARBA" id="ARBA00022677"/>
    </source>
</evidence>
<evidence type="ECO:0000256" key="1">
    <source>
        <dbReference type="ARBA" id="ARBA00004496"/>
    </source>
</evidence>
<evidence type="ECO:0000256" key="17">
    <source>
        <dbReference type="PROSITE-ProRule" id="PRU00557"/>
    </source>
</evidence>
<keyword evidence="5" id="KW-0963">Cytoplasm</keyword>
<keyword evidence="15" id="KW-0753">Steroid metabolism</keyword>
<keyword evidence="8" id="KW-0358">Heparin-binding</keyword>
<comment type="subcellular location">
    <subcellularLocation>
        <location evidence="1">Cytoplasm</location>
    </subcellularLocation>
    <subcellularLocation>
        <location evidence="2">Lipid droplet</location>
    </subcellularLocation>
    <subcellularLocation>
        <location evidence="3">Secreted</location>
    </subcellularLocation>
</comment>
<reference evidence="19 20" key="1">
    <citation type="submission" date="2022-01" db="EMBL/GenBank/DDBJ databases">
        <title>A chromosomal length assembly of Cordylochernes scorpioides.</title>
        <authorList>
            <person name="Zeh D."/>
            <person name="Zeh J."/>
        </authorList>
    </citation>
    <scope>NUCLEOTIDE SEQUENCE [LARGE SCALE GENOMIC DNA]</scope>
    <source>
        <strain evidence="19">IN4F17</strain>
        <tissue evidence="19">Whole Body</tissue>
    </source>
</reference>
<dbReference type="SUPFAM" id="SSF48431">
    <property type="entry name" value="Lipovitellin-phosvitin complex, superhelical domain"/>
    <property type="match status" value="1"/>
</dbReference>